<dbReference type="InterPro" id="IPR036188">
    <property type="entry name" value="FAD/NAD-bd_sf"/>
</dbReference>
<accession>A0A8T0Q7L4</accession>
<comment type="caution">
    <text evidence="5">The sequence shown here is derived from an EMBL/GenBank/DDBJ whole genome shotgun (WGS) entry which is preliminary data.</text>
</comment>
<dbReference type="Proteomes" id="UP000823388">
    <property type="component" value="Chromosome 7N"/>
</dbReference>
<proteinExistence type="predicted"/>
<dbReference type="EMBL" id="CM029050">
    <property type="protein sequence ID" value="KAG2568739.1"/>
    <property type="molecule type" value="Genomic_DNA"/>
</dbReference>
<dbReference type="Gene3D" id="3.50.50.60">
    <property type="entry name" value="FAD/NAD(P)-binding domain"/>
    <property type="match status" value="2"/>
</dbReference>
<keyword evidence="1" id="KW-0285">Flavoprotein</keyword>
<evidence type="ECO:0000256" key="3">
    <source>
        <dbReference type="ARBA" id="ARBA00023002"/>
    </source>
</evidence>
<dbReference type="AlphaFoldDB" id="A0A8T0Q7L4"/>
<sequence length="231" mass="23996">MDPTTKRVAIVGAGISGPGDVQARARQGLPAGGVRGRRGPRRRVEAHAGLHAAADAGAQLPVLGLPLAAGCVHRRRVVPAPRPGGGLPRRLRAPLSASWSASGSAARCSAPSTPGRRRSRSPRGSGGRATARAFGDGTGEWLLTVQHRGSEATQGQFDFLILCLGKFSGVANTPAFPPNRGPEVFRGQVLHSMDYSRMAAAAAAELIRGKRVASGGLRQVGLRHGRGVRRP</sequence>
<keyword evidence="6" id="KW-1185">Reference proteome</keyword>
<organism evidence="5 6">
    <name type="scientific">Panicum virgatum</name>
    <name type="common">Blackwell switchgrass</name>
    <dbReference type="NCBI Taxonomy" id="38727"/>
    <lineage>
        <taxon>Eukaryota</taxon>
        <taxon>Viridiplantae</taxon>
        <taxon>Streptophyta</taxon>
        <taxon>Embryophyta</taxon>
        <taxon>Tracheophyta</taxon>
        <taxon>Spermatophyta</taxon>
        <taxon>Magnoliopsida</taxon>
        <taxon>Liliopsida</taxon>
        <taxon>Poales</taxon>
        <taxon>Poaceae</taxon>
        <taxon>PACMAD clade</taxon>
        <taxon>Panicoideae</taxon>
        <taxon>Panicodae</taxon>
        <taxon>Paniceae</taxon>
        <taxon>Panicinae</taxon>
        <taxon>Panicum</taxon>
        <taxon>Panicum sect. Hiantes</taxon>
    </lineage>
</organism>
<keyword evidence="3" id="KW-0560">Oxidoreductase</keyword>
<feature type="compositionally biased region" description="Low complexity" evidence="4">
    <location>
        <begin position="96"/>
        <end position="114"/>
    </location>
</feature>
<evidence type="ECO:0000256" key="2">
    <source>
        <dbReference type="ARBA" id="ARBA00022827"/>
    </source>
</evidence>
<protein>
    <recommendedName>
        <fullName evidence="7">Flavin-containing monooxygenase</fullName>
    </recommendedName>
</protein>
<evidence type="ECO:0000256" key="4">
    <source>
        <dbReference type="SAM" id="MobiDB-lite"/>
    </source>
</evidence>
<feature type="region of interest" description="Disordered" evidence="4">
    <location>
        <begin position="19"/>
        <end position="41"/>
    </location>
</feature>
<dbReference type="GO" id="GO:0016491">
    <property type="term" value="F:oxidoreductase activity"/>
    <property type="evidence" value="ECO:0007669"/>
    <property type="project" value="UniProtKB-KW"/>
</dbReference>
<keyword evidence="2" id="KW-0274">FAD</keyword>
<evidence type="ECO:0008006" key="7">
    <source>
        <dbReference type="Google" id="ProtNLM"/>
    </source>
</evidence>
<dbReference type="PANTHER" id="PTHR23023">
    <property type="entry name" value="DIMETHYLANILINE MONOOXYGENASE"/>
    <property type="match status" value="1"/>
</dbReference>
<feature type="region of interest" description="Disordered" evidence="4">
    <location>
        <begin position="96"/>
        <end position="133"/>
    </location>
</feature>
<gene>
    <name evidence="5" type="ORF">PVAP13_7NG402501</name>
</gene>
<evidence type="ECO:0000313" key="6">
    <source>
        <dbReference type="Proteomes" id="UP000823388"/>
    </source>
</evidence>
<dbReference type="InterPro" id="IPR050346">
    <property type="entry name" value="FMO-like"/>
</dbReference>
<evidence type="ECO:0000256" key="1">
    <source>
        <dbReference type="ARBA" id="ARBA00022630"/>
    </source>
</evidence>
<evidence type="ECO:0000313" key="5">
    <source>
        <dbReference type="EMBL" id="KAG2568739.1"/>
    </source>
</evidence>
<name>A0A8T0Q7L4_PANVG</name>
<reference evidence="5" key="1">
    <citation type="submission" date="2020-05" db="EMBL/GenBank/DDBJ databases">
        <title>WGS assembly of Panicum virgatum.</title>
        <authorList>
            <person name="Lovell J.T."/>
            <person name="Jenkins J."/>
            <person name="Shu S."/>
            <person name="Juenger T.E."/>
            <person name="Schmutz J."/>
        </authorList>
    </citation>
    <scope>NUCLEOTIDE SEQUENCE</scope>
    <source>
        <strain evidence="5">AP13</strain>
    </source>
</reference>